<dbReference type="PANTHER" id="PTHR13234:SF8">
    <property type="entry name" value="GAMMA-INTERFERON-INDUCIBLE LYSOSOMAL THIOL REDUCTASE"/>
    <property type="match status" value="1"/>
</dbReference>
<dbReference type="OrthoDB" id="958254at2759"/>
<dbReference type="EMBL" id="KL660101">
    <property type="protein sequence ID" value="KFA67832.1"/>
    <property type="molecule type" value="Genomic_DNA"/>
</dbReference>
<dbReference type="GO" id="GO:0005576">
    <property type="term" value="C:extracellular region"/>
    <property type="evidence" value="ECO:0007669"/>
    <property type="project" value="UniProtKB-SubCell"/>
</dbReference>
<dbReference type="OMA" id="GPTECIG"/>
<dbReference type="Proteomes" id="UP000028524">
    <property type="component" value="Unassembled WGS sequence"/>
</dbReference>
<evidence type="ECO:0008006" key="9">
    <source>
        <dbReference type="Google" id="ProtNLM"/>
    </source>
</evidence>
<dbReference type="GO" id="GO:0016671">
    <property type="term" value="F:oxidoreductase activity, acting on a sulfur group of donors, disulfide as acceptor"/>
    <property type="evidence" value="ECO:0007669"/>
    <property type="project" value="InterPro"/>
</dbReference>
<evidence type="ECO:0000313" key="8">
    <source>
        <dbReference type="Proteomes" id="UP000028524"/>
    </source>
</evidence>
<keyword evidence="8" id="KW-1185">Reference proteome</keyword>
<gene>
    <name evidence="7" type="ORF">S40285_06968</name>
</gene>
<accession>A0A084QV47</accession>
<evidence type="ECO:0000256" key="3">
    <source>
        <dbReference type="ARBA" id="ARBA00022525"/>
    </source>
</evidence>
<comment type="similarity">
    <text evidence="2">Belongs to the GILT family.</text>
</comment>
<evidence type="ECO:0000256" key="1">
    <source>
        <dbReference type="ARBA" id="ARBA00004613"/>
    </source>
</evidence>
<proteinExistence type="inferred from homology"/>
<dbReference type="AlphaFoldDB" id="A0A084QV47"/>
<dbReference type="PANTHER" id="PTHR13234">
    <property type="entry name" value="GAMMA-INTERFERON INDUCIBLE LYSOSOMAL THIOL REDUCTASE GILT"/>
    <property type="match status" value="1"/>
</dbReference>
<name>A0A084QV47_STAC4</name>
<evidence type="ECO:0000256" key="2">
    <source>
        <dbReference type="ARBA" id="ARBA00005679"/>
    </source>
</evidence>
<dbReference type="InterPro" id="IPR004911">
    <property type="entry name" value="Interferon-induced_GILT"/>
</dbReference>
<comment type="subcellular location">
    <subcellularLocation>
        <location evidence="1">Secreted</location>
    </subcellularLocation>
</comment>
<keyword evidence="3" id="KW-0964">Secreted</keyword>
<reference evidence="7 8" key="1">
    <citation type="journal article" date="2014" name="BMC Genomics">
        <title>Comparative genome sequencing reveals chemotype-specific gene clusters in the toxigenic black mold Stachybotrys.</title>
        <authorList>
            <person name="Semeiks J."/>
            <person name="Borek D."/>
            <person name="Otwinowski Z."/>
            <person name="Grishin N.V."/>
        </authorList>
    </citation>
    <scope>NUCLEOTIDE SEQUENCE [LARGE SCALE GENOMIC DNA]</scope>
    <source>
        <strain evidence="7 8">IBT 40285</strain>
    </source>
</reference>
<evidence type="ECO:0000256" key="6">
    <source>
        <dbReference type="SAM" id="MobiDB-lite"/>
    </source>
</evidence>
<evidence type="ECO:0000313" key="7">
    <source>
        <dbReference type="EMBL" id="KFA67832.1"/>
    </source>
</evidence>
<dbReference type="Pfam" id="PF03227">
    <property type="entry name" value="GILT"/>
    <property type="match status" value="1"/>
</dbReference>
<dbReference type="HOGENOM" id="CLU_072148_1_0_1"/>
<protein>
    <recommendedName>
        <fullName evidence="9">Gamma interferon inducible lysosomal thiol reductase GILT</fullName>
    </recommendedName>
</protein>
<feature type="compositionally biased region" description="Pro residues" evidence="6">
    <location>
        <begin position="7"/>
        <end position="17"/>
    </location>
</feature>
<keyword evidence="5" id="KW-0325">Glycoprotein</keyword>
<sequence length="311" mass="34467">MLEKSPSPHPPHHPPSPLRHHLHPPAAPSSSAMDEKTSSNMTQVRRARPIVLVLLLLVFSYTLWQWPSTHPGITTTGYGGAVVSETSDAREPVGSSSGRKLVPLEAHIISKCPDTRDALRQLILPVMQQVLDKVDFQLSYIGKLTEDDGVECKHGPTECLGNIIELCARDLYPDPKINLGFIMCLTKDYRQIPDRALVEDCALEHAIDFDALNECAARDNGAHGMDMLRKSVQRSAEVRPSIPVSLAEIPPRSLTYMPNLQLDVSISCTIRLDDEVYCVRDSGDWIDCPHGPGVNDLVIAIEKLYQQQQQS</sequence>
<feature type="region of interest" description="Disordered" evidence="6">
    <location>
        <begin position="1"/>
        <end position="42"/>
    </location>
</feature>
<evidence type="ECO:0000256" key="5">
    <source>
        <dbReference type="ARBA" id="ARBA00023180"/>
    </source>
</evidence>
<evidence type="ECO:0000256" key="4">
    <source>
        <dbReference type="ARBA" id="ARBA00022729"/>
    </source>
</evidence>
<organism evidence="7 8">
    <name type="scientific">Stachybotrys chlorohalonatus (strain IBT 40285)</name>
    <dbReference type="NCBI Taxonomy" id="1283841"/>
    <lineage>
        <taxon>Eukaryota</taxon>
        <taxon>Fungi</taxon>
        <taxon>Dikarya</taxon>
        <taxon>Ascomycota</taxon>
        <taxon>Pezizomycotina</taxon>
        <taxon>Sordariomycetes</taxon>
        <taxon>Hypocreomycetidae</taxon>
        <taxon>Hypocreales</taxon>
        <taxon>Stachybotryaceae</taxon>
        <taxon>Stachybotrys</taxon>
    </lineage>
</organism>
<keyword evidence="4" id="KW-0732">Signal</keyword>
<dbReference type="InParanoid" id="A0A084QV47"/>
<dbReference type="STRING" id="1283841.A0A084QV47"/>